<dbReference type="PANTHER" id="PTHR46082:SF11">
    <property type="entry name" value="AAA+ ATPASE DOMAIN-CONTAINING PROTEIN-RELATED"/>
    <property type="match status" value="1"/>
</dbReference>
<dbReference type="HOGENOM" id="CLU_000288_34_22_1"/>
<keyword evidence="3" id="KW-1185">Reference proteome</keyword>
<dbReference type="GO" id="GO:0003824">
    <property type="term" value="F:catalytic activity"/>
    <property type="evidence" value="ECO:0007669"/>
    <property type="project" value="InterPro"/>
</dbReference>
<dbReference type="SUPFAM" id="SSF53167">
    <property type="entry name" value="Purine and uridine phosphorylases"/>
    <property type="match status" value="1"/>
</dbReference>
<feature type="domain" description="Nucleoside phosphorylase" evidence="1">
    <location>
        <begin position="17"/>
        <end position="221"/>
    </location>
</feature>
<dbReference type="Proteomes" id="UP000008065">
    <property type="component" value="Unassembled WGS sequence"/>
</dbReference>
<gene>
    <name evidence="2" type="ORF">NEUTE1DRAFT_121573</name>
</gene>
<protein>
    <recommendedName>
        <fullName evidence="1">Nucleoside phosphorylase domain-containing protein</fullName>
    </recommendedName>
</protein>
<dbReference type="Pfam" id="PF01048">
    <property type="entry name" value="PNP_UDP_1"/>
    <property type="match status" value="1"/>
</dbReference>
<dbReference type="EMBL" id="GL891303">
    <property type="protein sequence ID" value="EGO59867.1"/>
    <property type="molecule type" value="Genomic_DNA"/>
</dbReference>
<dbReference type="InterPro" id="IPR053137">
    <property type="entry name" value="NLR-like"/>
</dbReference>
<dbReference type="Gene3D" id="3.40.50.1580">
    <property type="entry name" value="Nucleoside phosphorylase domain"/>
    <property type="match status" value="1"/>
</dbReference>
<dbReference type="InterPro" id="IPR035994">
    <property type="entry name" value="Nucleoside_phosphorylase_sf"/>
</dbReference>
<dbReference type="InterPro" id="IPR000845">
    <property type="entry name" value="Nucleoside_phosphorylase_d"/>
</dbReference>
<dbReference type="KEGG" id="nte:NEUTE1DRAFT121573"/>
<sequence length="235" mass="25583">MATGRIDNPRSHSDYTIGWVCALAHERAAAMAILDVEHGPLAQRSNDTNSYTLGSIAEHNIVITCLPMGEIGTTAATTVVERMLSTFPSIRFGLMVGVGGGMPPKVRLGDVVVSVPSSHYHGVVQWDMGKTIQGPRAGDESFERTGSLNRPLHLLLIAEDDGDCRFCDPAKIIKRKPREEPIQIHYGLIVSGNQVIKNALSRDKLNAEFGGHVLCIEMEAAGCYDPIMYLDKTNQ</sequence>
<dbReference type="GeneID" id="20824152"/>
<evidence type="ECO:0000259" key="1">
    <source>
        <dbReference type="Pfam" id="PF01048"/>
    </source>
</evidence>
<dbReference type="AlphaFoldDB" id="F8MIX0"/>
<name>F8MIX0_NEUT8</name>
<evidence type="ECO:0000313" key="2">
    <source>
        <dbReference type="EMBL" id="EGO59867.1"/>
    </source>
</evidence>
<dbReference type="GO" id="GO:0009116">
    <property type="term" value="P:nucleoside metabolic process"/>
    <property type="evidence" value="ECO:0007669"/>
    <property type="project" value="InterPro"/>
</dbReference>
<dbReference type="RefSeq" id="XP_009850059.1">
    <property type="nucleotide sequence ID" value="XM_009851757.1"/>
</dbReference>
<evidence type="ECO:0000313" key="3">
    <source>
        <dbReference type="Proteomes" id="UP000008065"/>
    </source>
</evidence>
<reference evidence="3" key="1">
    <citation type="journal article" date="2011" name="Genetics">
        <title>Massive changes in genome architecture accompany the transition to self-fertility in the filamentous fungus Neurospora tetrasperma.</title>
        <authorList>
            <person name="Ellison C.E."/>
            <person name="Stajich J.E."/>
            <person name="Jacobson D.J."/>
            <person name="Natvig D.O."/>
            <person name="Lapidus A."/>
            <person name="Foster B."/>
            <person name="Aerts A."/>
            <person name="Riley R."/>
            <person name="Lindquist E.A."/>
            <person name="Grigoriev I.V."/>
            <person name="Taylor J.W."/>
        </authorList>
    </citation>
    <scope>NUCLEOTIDE SEQUENCE [LARGE SCALE GENOMIC DNA]</scope>
    <source>
        <strain evidence="3">FGSC 2508 / P0657</strain>
    </source>
</reference>
<dbReference type="VEuPathDB" id="FungiDB:NEUTE1DRAFT_121573"/>
<dbReference type="OrthoDB" id="20872at2759"/>
<organism evidence="2 3">
    <name type="scientific">Neurospora tetrasperma (strain FGSC 2508 / ATCC MYA-4615 / P0657)</name>
    <dbReference type="NCBI Taxonomy" id="510951"/>
    <lineage>
        <taxon>Eukaryota</taxon>
        <taxon>Fungi</taxon>
        <taxon>Dikarya</taxon>
        <taxon>Ascomycota</taxon>
        <taxon>Pezizomycotina</taxon>
        <taxon>Sordariomycetes</taxon>
        <taxon>Sordariomycetidae</taxon>
        <taxon>Sordariales</taxon>
        <taxon>Sordariaceae</taxon>
        <taxon>Neurospora</taxon>
    </lineage>
</organism>
<dbReference type="PANTHER" id="PTHR46082">
    <property type="entry name" value="ATP/GTP-BINDING PROTEIN-RELATED"/>
    <property type="match status" value="1"/>
</dbReference>
<proteinExistence type="predicted"/>
<accession>F8MIX0</accession>